<reference evidence="1" key="1">
    <citation type="submission" date="2019-04" db="EMBL/GenBank/DDBJ databases">
        <title>Sequencing of skin fungus with MAO and IRED activity.</title>
        <authorList>
            <person name="Marsaioli A.J."/>
            <person name="Bonatto J.M.C."/>
            <person name="Reis Junior O."/>
        </authorList>
    </citation>
    <scope>NUCLEOTIDE SEQUENCE</scope>
    <source>
        <strain evidence="1">30M1</strain>
    </source>
</reference>
<keyword evidence="2" id="KW-1185">Reference proteome</keyword>
<gene>
    <name evidence="1" type="ORF">E8E13_001631</name>
</gene>
<name>A0A9P4T4P7_CURKU</name>
<organism evidence="1 2">
    <name type="scientific">Curvularia kusanoi</name>
    <name type="common">Cochliobolus kusanoi</name>
    <dbReference type="NCBI Taxonomy" id="90978"/>
    <lineage>
        <taxon>Eukaryota</taxon>
        <taxon>Fungi</taxon>
        <taxon>Dikarya</taxon>
        <taxon>Ascomycota</taxon>
        <taxon>Pezizomycotina</taxon>
        <taxon>Dothideomycetes</taxon>
        <taxon>Pleosporomycetidae</taxon>
        <taxon>Pleosporales</taxon>
        <taxon>Pleosporineae</taxon>
        <taxon>Pleosporaceae</taxon>
        <taxon>Curvularia</taxon>
    </lineage>
</organism>
<accession>A0A9P4T4P7</accession>
<protein>
    <submittedName>
        <fullName evidence="1">Uncharacterized protein</fullName>
    </submittedName>
</protein>
<proteinExistence type="predicted"/>
<dbReference type="AlphaFoldDB" id="A0A9P4T4P7"/>
<dbReference type="EMBL" id="SWKU01000045">
    <property type="protein sequence ID" value="KAF2993986.1"/>
    <property type="molecule type" value="Genomic_DNA"/>
</dbReference>
<evidence type="ECO:0000313" key="1">
    <source>
        <dbReference type="EMBL" id="KAF2993986.1"/>
    </source>
</evidence>
<comment type="caution">
    <text evidence="1">The sequence shown here is derived from an EMBL/GenBank/DDBJ whole genome shotgun (WGS) entry which is preliminary data.</text>
</comment>
<dbReference type="OrthoDB" id="3538597at2759"/>
<evidence type="ECO:0000313" key="2">
    <source>
        <dbReference type="Proteomes" id="UP000801428"/>
    </source>
</evidence>
<sequence>MPPRKEDLSEAALRRKVHDHGIRFKGPVPPEEWPNEHKHHFDVAHTIQFLRYDAYKTSFKRKTDYQKRVRSLRRQVQELLDDVNANEPSWRQLERDIFKRLDQSIFCGKCKKDLTKVDYEANCTYHEDQAKLNAKRSSRRE</sequence>
<dbReference type="Proteomes" id="UP000801428">
    <property type="component" value="Unassembled WGS sequence"/>
</dbReference>